<dbReference type="KEGG" id="pce:PECL_730"/>
<proteinExistence type="inferred from homology"/>
<sequence length="195" mass="21167">MKKSIIIASNNAGKVREFKNALTNFEIKSLGDIGIESEVKENGLTFEENARLKADAYSKLTGLPVIADDSGLQVDALNGRPGVFSARYAGDHNDAANNAKILTELGGLPSEKRKATFHTTLIFKTPDGEEVIANGDLKGRILSVPRGKNGFGYDPLFFVPTLGKSLAELTVDQKNKISHRALAIQELVPLLQKYQ</sequence>
<evidence type="ECO:0000256" key="9">
    <source>
        <dbReference type="ARBA" id="ARBA00052017"/>
    </source>
</evidence>
<dbReference type="PANTHER" id="PTHR11067:SF9">
    <property type="entry name" value="INOSINE TRIPHOSPHATE PYROPHOSPHATASE"/>
    <property type="match status" value="1"/>
</dbReference>
<dbReference type="GO" id="GO:0009117">
    <property type="term" value="P:nucleotide metabolic process"/>
    <property type="evidence" value="ECO:0007669"/>
    <property type="project" value="UniProtKB-KW"/>
</dbReference>
<dbReference type="CDD" id="cd00515">
    <property type="entry name" value="HAM1"/>
    <property type="match status" value="1"/>
</dbReference>
<dbReference type="PATRIC" id="fig|701521.8.peg.699"/>
<comment type="catalytic activity">
    <reaction evidence="9 10">
        <text>XTP + H2O = XMP + diphosphate + H(+)</text>
        <dbReference type="Rhea" id="RHEA:28610"/>
        <dbReference type="ChEBI" id="CHEBI:15377"/>
        <dbReference type="ChEBI" id="CHEBI:15378"/>
        <dbReference type="ChEBI" id="CHEBI:33019"/>
        <dbReference type="ChEBI" id="CHEBI:57464"/>
        <dbReference type="ChEBI" id="CHEBI:61314"/>
        <dbReference type="EC" id="3.6.1.66"/>
    </reaction>
</comment>
<keyword evidence="5 10" id="KW-0378">Hydrolase</keyword>
<keyword evidence="13" id="KW-1185">Reference proteome</keyword>
<dbReference type="Gene3D" id="3.90.950.10">
    <property type="match status" value="1"/>
</dbReference>
<feature type="binding site" evidence="10">
    <location>
        <begin position="151"/>
        <end position="154"/>
    </location>
    <ligand>
        <name>substrate</name>
    </ligand>
</feature>
<dbReference type="InterPro" id="IPR002637">
    <property type="entry name" value="RdgB/HAM1"/>
</dbReference>
<dbReference type="AlphaFoldDB" id="G8PCN6"/>
<evidence type="ECO:0000256" key="6">
    <source>
        <dbReference type="ARBA" id="ARBA00022842"/>
    </source>
</evidence>
<feature type="binding site" evidence="10">
    <location>
        <position position="174"/>
    </location>
    <ligand>
        <name>substrate</name>
    </ligand>
</feature>
<name>G8PCN6_PEDCP</name>
<dbReference type="SUPFAM" id="SSF52972">
    <property type="entry name" value="ITPase-like"/>
    <property type="match status" value="1"/>
</dbReference>
<dbReference type="PANTHER" id="PTHR11067">
    <property type="entry name" value="INOSINE TRIPHOSPHATE PYROPHOSPHATASE/HAM1 PROTEIN"/>
    <property type="match status" value="1"/>
</dbReference>
<dbReference type="GO" id="GO:0017111">
    <property type="term" value="F:ribonucleoside triphosphate phosphatase activity"/>
    <property type="evidence" value="ECO:0007669"/>
    <property type="project" value="InterPro"/>
</dbReference>
<comment type="subunit">
    <text evidence="2 10">Homodimer.</text>
</comment>
<evidence type="ECO:0000256" key="10">
    <source>
        <dbReference type="HAMAP-Rule" id="MF_01405"/>
    </source>
</evidence>
<evidence type="ECO:0000256" key="11">
    <source>
        <dbReference type="RuleBase" id="RU003781"/>
    </source>
</evidence>
<feature type="binding site" evidence="10">
    <location>
        <position position="69"/>
    </location>
    <ligand>
        <name>Mg(2+)</name>
        <dbReference type="ChEBI" id="CHEBI:18420"/>
    </ligand>
</feature>
<dbReference type="GO" id="GO:0035870">
    <property type="term" value="F:dITP diphosphatase activity"/>
    <property type="evidence" value="ECO:0007669"/>
    <property type="project" value="UniProtKB-UniRule"/>
</dbReference>
<dbReference type="GO" id="GO:0046872">
    <property type="term" value="F:metal ion binding"/>
    <property type="evidence" value="ECO:0007669"/>
    <property type="project" value="UniProtKB-KW"/>
</dbReference>
<evidence type="ECO:0000256" key="1">
    <source>
        <dbReference type="ARBA" id="ARBA00008023"/>
    </source>
</evidence>
<gene>
    <name evidence="12" type="primary">rdgB</name>
    <name evidence="12" type="ordered locus">PECL_730</name>
</gene>
<evidence type="ECO:0000256" key="4">
    <source>
        <dbReference type="ARBA" id="ARBA00022741"/>
    </source>
</evidence>
<dbReference type="HAMAP" id="MF_01405">
    <property type="entry name" value="Non_canon_purine_NTPase"/>
    <property type="match status" value="1"/>
</dbReference>
<keyword evidence="3 10" id="KW-0479">Metal-binding</keyword>
<evidence type="ECO:0000256" key="5">
    <source>
        <dbReference type="ARBA" id="ARBA00022801"/>
    </source>
</evidence>
<comment type="similarity">
    <text evidence="1 10 11">Belongs to the HAM1 NTPase family.</text>
</comment>
<evidence type="ECO:0000313" key="13">
    <source>
        <dbReference type="Proteomes" id="UP000005444"/>
    </source>
</evidence>
<dbReference type="NCBIfam" id="NF011397">
    <property type="entry name" value="PRK14822.1"/>
    <property type="match status" value="1"/>
</dbReference>
<dbReference type="GO" id="GO:0005829">
    <property type="term" value="C:cytosol"/>
    <property type="evidence" value="ECO:0007669"/>
    <property type="project" value="TreeGrafter"/>
</dbReference>
<dbReference type="RefSeq" id="WP_014215218.1">
    <property type="nucleotide sequence ID" value="NC_016605.1"/>
</dbReference>
<dbReference type="InterPro" id="IPR020922">
    <property type="entry name" value="dITP/XTP_pyrophosphatase"/>
</dbReference>
<evidence type="ECO:0000256" key="2">
    <source>
        <dbReference type="ARBA" id="ARBA00011738"/>
    </source>
</evidence>
<accession>G8PCN6</accession>
<evidence type="ECO:0000313" key="12">
    <source>
        <dbReference type="EMBL" id="AEV95021.1"/>
    </source>
</evidence>
<dbReference type="InterPro" id="IPR029001">
    <property type="entry name" value="ITPase-like_fam"/>
</dbReference>
<feature type="binding site" evidence="10">
    <location>
        <begin position="9"/>
        <end position="14"/>
    </location>
    <ligand>
        <name>substrate</name>
    </ligand>
</feature>
<keyword evidence="4 10" id="KW-0547">Nucleotide-binding</keyword>
<dbReference type="Proteomes" id="UP000005444">
    <property type="component" value="Chromosome"/>
</dbReference>
<comment type="caution">
    <text evidence="10">Lacks conserved residue(s) required for the propagation of feature annotation.</text>
</comment>
<dbReference type="EC" id="3.6.1.66" evidence="10"/>
<dbReference type="STRING" id="701521.PECL_730"/>
<comment type="function">
    <text evidence="10">Pyrophosphatase that catalyzes the hydrolysis of nucleoside triphosphates to their monophosphate derivatives, with a high preference for the non-canonical purine nucleotides XTP (xanthosine triphosphate), dITP (deoxyinosine triphosphate) and ITP. Seems to function as a house-cleaning enzyme that removes non-canonical purine nucleotides from the nucleotide pool, thus preventing their incorporation into DNA/RNA and avoiding chromosomal lesions.</text>
</comment>
<feature type="binding site" evidence="10">
    <location>
        <begin position="179"/>
        <end position="180"/>
    </location>
    <ligand>
        <name>substrate</name>
    </ligand>
</feature>
<dbReference type="GO" id="GO:0036222">
    <property type="term" value="F:XTP diphosphatase activity"/>
    <property type="evidence" value="ECO:0007669"/>
    <property type="project" value="UniProtKB-UniRule"/>
</dbReference>
<dbReference type="GO" id="GO:0036220">
    <property type="term" value="F:ITP diphosphatase activity"/>
    <property type="evidence" value="ECO:0007669"/>
    <property type="project" value="UniProtKB-UniRule"/>
</dbReference>
<comment type="catalytic activity">
    <reaction evidence="8 10">
        <text>dITP + H2O = dIMP + diphosphate + H(+)</text>
        <dbReference type="Rhea" id="RHEA:28342"/>
        <dbReference type="ChEBI" id="CHEBI:15377"/>
        <dbReference type="ChEBI" id="CHEBI:15378"/>
        <dbReference type="ChEBI" id="CHEBI:33019"/>
        <dbReference type="ChEBI" id="CHEBI:61194"/>
        <dbReference type="ChEBI" id="CHEBI:61382"/>
        <dbReference type="EC" id="3.6.1.66"/>
    </reaction>
</comment>
<feature type="active site" description="Proton acceptor" evidence="10">
    <location>
        <position position="69"/>
    </location>
</feature>
<dbReference type="GO" id="GO:0000166">
    <property type="term" value="F:nucleotide binding"/>
    <property type="evidence" value="ECO:0007669"/>
    <property type="project" value="UniProtKB-KW"/>
</dbReference>
<keyword evidence="6 10" id="KW-0460">Magnesium</keyword>
<reference evidence="12 13" key="1">
    <citation type="journal article" date="2012" name="J. Bacteriol.">
        <title>Complete Genome Sequence of the Beer Spoilage Organism Pediococcus claussenii ATCC BAA-344T.</title>
        <authorList>
            <person name="Pittet V."/>
            <person name="Abegunde T."/>
            <person name="Marfleet T."/>
            <person name="Haakensen M."/>
            <person name="Morrow K."/>
            <person name="Jayaprakash T."/>
            <person name="Schroeder K."/>
            <person name="Trost B."/>
            <person name="Byrns S."/>
            <person name="Bergsveinson J."/>
            <person name="Kusalik A."/>
            <person name="Ziola B."/>
        </authorList>
    </citation>
    <scope>NUCLEOTIDE SEQUENCE [LARGE SCALE GENOMIC DNA]</scope>
    <source>
        <strain evidence="12 13">ATCC BAA-344</strain>
    </source>
</reference>
<dbReference type="NCBIfam" id="TIGR00042">
    <property type="entry name" value="RdgB/HAM1 family non-canonical purine NTP pyrophosphatase"/>
    <property type="match status" value="1"/>
</dbReference>
<evidence type="ECO:0000256" key="3">
    <source>
        <dbReference type="ARBA" id="ARBA00022723"/>
    </source>
</evidence>
<dbReference type="FunFam" id="3.90.950.10:FF:000001">
    <property type="entry name" value="dITP/XTP pyrophosphatase"/>
    <property type="match status" value="1"/>
</dbReference>
<dbReference type="HOGENOM" id="CLU_082080_0_2_9"/>
<comment type="cofactor">
    <cofactor evidence="10">
        <name>Mg(2+)</name>
        <dbReference type="ChEBI" id="CHEBI:18420"/>
    </cofactor>
    <text evidence="10">Binds 1 Mg(2+) ion per subunit.</text>
</comment>
<dbReference type="GO" id="GO:0009146">
    <property type="term" value="P:purine nucleoside triphosphate catabolic process"/>
    <property type="evidence" value="ECO:0007669"/>
    <property type="project" value="UniProtKB-UniRule"/>
</dbReference>
<evidence type="ECO:0000256" key="8">
    <source>
        <dbReference type="ARBA" id="ARBA00051875"/>
    </source>
</evidence>
<dbReference type="eggNOG" id="COG0127">
    <property type="taxonomic scope" value="Bacteria"/>
</dbReference>
<feature type="binding site" evidence="10">
    <location>
        <position position="70"/>
    </location>
    <ligand>
        <name>substrate</name>
    </ligand>
</feature>
<comment type="catalytic activity">
    <reaction evidence="10">
        <text>ITP + H2O = IMP + diphosphate + H(+)</text>
        <dbReference type="Rhea" id="RHEA:29399"/>
        <dbReference type="ChEBI" id="CHEBI:15377"/>
        <dbReference type="ChEBI" id="CHEBI:15378"/>
        <dbReference type="ChEBI" id="CHEBI:33019"/>
        <dbReference type="ChEBI" id="CHEBI:58053"/>
        <dbReference type="ChEBI" id="CHEBI:61402"/>
        <dbReference type="EC" id="3.6.1.66"/>
    </reaction>
</comment>
<protein>
    <recommendedName>
        <fullName evidence="10">dITP/XTP pyrophosphatase</fullName>
        <ecNumber evidence="10">3.6.1.66</ecNumber>
    </recommendedName>
    <alternativeName>
        <fullName evidence="10">Non-canonical purine NTP pyrophosphatase</fullName>
    </alternativeName>
    <alternativeName>
        <fullName evidence="10">Non-standard purine NTP pyrophosphatase</fullName>
    </alternativeName>
    <alternativeName>
        <fullName evidence="10">Nucleoside-triphosphate diphosphatase</fullName>
    </alternativeName>
    <alternativeName>
        <fullName evidence="10">Nucleoside-triphosphate pyrophosphatase</fullName>
        <shortName evidence="10">NTPase</shortName>
    </alternativeName>
</protein>
<evidence type="ECO:0000256" key="7">
    <source>
        <dbReference type="ARBA" id="ARBA00023080"/>
    </source>
</evidence>
<keyword evidence="7 10" id="KW-0546">Nucleotide metabolism</keyword>
<dbReference type="Pfam" id="PF01725">
    <property type="entry name" value="Ham1p_like"/>
    <property type="match status" value="1"/>
</dbReference>
<organism evidence="12 13">
    <name type="scientific">Pediococcus claussenii (strain ATCC BAA-344 / DSM 14800 / JCM 18046 / KCTC 3811 / LMG 21948 / P06)</name>
    <dbReference type="NCBI Taxonomy" id="701521"/>
    <lineage>
        <taxon>Bacteria</taxon>
        <taxon>Bacillati</taxon>
        <taxon>Bacillota</taxon>
        <taxon>Bacilli</taxon>
        <taxon>Lactobacillales</taxon>
        <taxon>Lactobacillaceae</taxon>
        <taxon>Pediococcus</taxon>
    </lineage>
</organism>
<dbReference type="EMBL" id="CP003137">
    <property type="protein sequence ID" value="AEV95021.1"/>
    <property type="molecule type" value="Genomic_DNA"/>
</dbReference>